<dbReference type="AlphaFoldDB" id="A0A6J6KS32"/>
<evidence type="ECO:0000259" key="3">
    <source>
        <dbReference type="Pfam" id="PF05193"/>
    </source>
</evidence>
<dbReference type="Pfam" id="PF05193">
    <property type="entry name" value="Peptidase_M16_C"/>
    <property type="match status" value="1"/>
</dbReference>
<dbReference type="InterPro" id="IPR011765">
    <property type="entry name" value="Pept_M16_N"/>
</dbReference>
<dbReference type="GO" id="GO:0046872">
    <property type="term" value="F:metal ion binding"/>
    <property type="evidence" value="ECO:0007669"/>
    <property type="project" value="InterPro"/>
</dbReference>
<dbReference type="Gene3D" id="3.30.830.10">
    <property type="entry name" value="Metalloenzyme, LuxS/M16 peptidase-like"/>
    <property type="match status" value="2"/>
</dbReference>
<dbReference type="GO" id="GO:0004222">
    <property type="term" value="F:metalloendopeptidase activity"/>
    <property type="evidence" value="ECO:0007669"/>
    <property type="project" value="InterPro"/>
</dbReference>
<dbReference type="EMBL" id="CAEZWI010000045">
    <property type="protein sequence ID" value="CAB4650925.1"/>
    <property type="molecule type" value="Genomic_DNA"/>
</dbReference>
<feature type="domain" description="Peptidase M16 C-terminal" evidence="3">
    <location>
        <begin position="194"/>
        <end position="375"/>
    </location>
</feature>
<dbReference type="InterPro" id="IPR001431">
    <property type="entry name" value="Pept_M16_Zn_BS"/>
</dbReference>
<evidence type="ECO:0000259" key="2">
    <source>
        <dbReference type="Pfam" id="PF00675"/>
    </source>
</evidence>
<organism evidence="4">
    <name type="scientific">freshwater metagenome</name>
    <dbReference type="NCBI Taxonomy" id="449393"/>
    <lineage>
        <taxon>unclassified sequences</taxon>
        <taxon>metagenomes</taxon>
        <taxon>ecological metagenomes</taxon>
    </lineage>
</organism>
<dbReference type="PANTHER" id="PTHR11851">
    <property type="entry name" value="METALLOPROTEASE"/>
    <property type="match status" value="1"/>
</dbReference>
<dbReference type="PROSITE" id="PS00143">
    <property type="entry name" value="INSULINASE"/>
    <property type="match status" value="1"/>
</dbReference>
<dbReference type="InterPro" id="IPR050361">
    <property type="entry name" value="MPP/UQCRC_Complex"/>
</dbReference>
<gene>
    <name evidence="4" type="ORF">UFOPK2237_00509</name>
</gene>
<dbReference type="InterPro" id="IPR011249">
    <property type="entry name" value="Metalloenz_LuxS/M16"/>
</dbReference>
<reference evidence="4" key="1">
    <citation type="submission" date="2020-05" db="EMBL/GenBank/DDBJ databases">
        <authorList>
            <person name="Chiriac C."/>
            <person name="Salcher M."/>
            <person name="Ghai R."/>
            <person name="Kavagutti S V."/>
        </authorList>
    </citation>
    <scope>NUCLEOTIDE SEQUENCE</scope>
</reference>
<evidence type="ECO:0000256" key="1">
    <source>
        <dbReference type="ARBA" id="ARBA00007261"/>
    </source>
</evidence>
<comment type="similarity">
    <text evidence="1">Belongs to the peptidase M16 family.</text>
</comment>
<sequence length="442" mass="47944">MTSRNSAVVLGHEQRAGTTRTLLTAEQGGLVKRTVLPGGLRIITEQMPSVRSAAIGIWVNIGSRDEVASQTGSAHYLEHLLFKGTKTRSALDISSTIDAVGGEMNAFTSKEVTCFYTRVLDTSVPQAIDVLVDMITSATITSVDVDQERQVVLEEIAMRDDDPADLVHEQFSKAMFGDAPLGRSILGTVENISSLSRRSINGFYKKYYTPDRMIVAVAGNIDHATVVKLVRKAFNQGGFALDGNQSPYVSMKHKTKVLQTGGYVKQDKTTEQANLVIGVPGLDRADERRYIQSVFNAALGGGMSSRLFQEVREKRGLVYTVYSFGQQFQDAGMAGVYAGCSPKNLDQVREVITNVLDDVAKNGITAAELSKAKGQVSGGMVLGLEDTSSRMSRIARSEMNNGYVPSVSEVLDRVSAVTLEEVHALSHQLWSQDRLTAVVGPE</sequence>
<dbReference type="Pfam" id="PF00675">
    <property type="entry name" value="Peptidase_M16"/>
    <property type="match status" value="1"/>
</dbReference>
<dbReference type="SUPFAM" id="SSF63411">
    <property type="entry name" value="LuxS/MPP-like metallohydrolase"/>
    <property type="match status" value="2"/>
</dbReference>
<feature type="domain" description="Peptidase M16 N-terminal" evidence="2">
    <location>
        <begin position="41"/>
        <end position="188"/>
    </location>
</feature>
<dbReference type="InterPro" id="IPR007863">
    <property type="entry name" value="Peptidase_M16_C"/>
</dbReference>
<dbReference type="PANTHER" id="PTHR11851:SF49">
    <property type="entry name" value="MITOCHONDRIAL-PROCESSING PEPTIDASE SUBUNIT ALPHA"/>
    <property type="match status" value="1"/>
</dbReference>
<proteinExistence type="inferred from homology"/>
<dbReference type="GO" id="GO:0006508">
    <property type="term" value="P:proteolysis"/>
    <property type="evidence" value="ECO:0007669"/>
    <property type="project" value="InterPro"/>
</dbReference>
<accession>A0A6J6KS32</accession>
<evidence type="ECO:0000313" key="4">
    <source>
        <dbReference type="EMBL" id="CAB4650925.1"/>
    </source>
</evidence>
<dbReference type="FunFam" id="3.30.830.10:FF:000008">
    <property type="entry name" value="Mitochondrial-processing peptidase subunit beta"/>
    <property type="match status" value="1"/>
</dbReference>
<name>A0A6J6KS32_9ZZZZ</name>
<protein>
    <submittedName>
        <fullName evidence="4">Unannotated protein</fullName>
    </submittedName>
</protein>